<dbReference type="InterPro" id="IPR010982">
    <property type="entry name" value="Lambda_DNA-bd_dom_sf"/>
</dbReference>
<dbReference type="RefSeq" id="WP_167807952.1">
    <property type="nucleotide sequence ID" value="NZ_JAAVMB010000016.1"/>
</dbReference>
<comment type="caution">
    <text evidence="3">The sequence shown here is derived from an EMBL/GenBank/DDBJ whole genome shotgun (WGS) entry which is preliminary data.</text>
</comment>
<dbReference type="CDD" id="cd00093">
    <property type="entry name" value="HTH_XRE"/>
    <property type="match status" value="1"/>
</dbReference>
<keyword evidence="1" id="KW-0238">DNA-binding</keyword>
<dbReference type="Pfam" id="PF01381">
    <property type="entry name" value="HTH_3"/>
    <property type="match status" value="1"/>
</dbReference>
<protein>
    <submittedName>
        <fullName evidence="3">Helix-turn-helix transcriptional regulator</fullName>
    </submittedName>
</protein>
<gene>
    <name evidence="3" type="ORF">HED35_12265</name>
</gene>
<sequence length="70" mass="8350">MKEKRRLSQYREAKGYSQIDIADRLSVTQQSISSWEVGRTVPKPYQMKQLSEMLEVSVDELFYEIFNMKK</sequence>
<dbReference type="InterPro" id="IPR001387">
    <property type="entry name" value="Cro/C1-type_HTH"/>
</dbReference>
<dbReference type="Proteomes" id="UP000521358">
    <property type="component" value="Unassembled WGS sequence"/>
</dbReference>
<proteinExistence type="predicted"/>
<evidence type="ECO:0000259" key="2">
    <source>
        <dbReference type="PROSITE" id="PS50943"/>
    </source>
</evidence>
<dbReference type="PROSITE" id="PS50943">
    <property type="entry name" value="HTH_CROC1"/>
    <property type="match status" value="1"/>
</dbReference>
<dbReference type="SUPFAM" id="SSF47413">
    <property type="entry name" value="lambda repressor-like DNA-binding domains"/>
    <property type="match status" value="1"/>
</dbReference>
<name>A0A7X6DAW9_9ENTE</name>
<evidence type="ECO:0000313" key="3">
    <source>
        <dbReference type="EMBL" id="NKC68863.1"/>
    </source>
</evidence>
<dbReference type="Gene3D" id="1.10.260.40">
    <property type="entry name" value="lambda repressor-like DNA-binding domains"/>
    <property type="match status" value="1"/>
</dbReference>
<dbReference type="SMART" id="SM00530">
    <property type="entry name" value="HTH_XRE"/>
    <property type="match status" value="1"/>
</dbReference>
<feature type="domain" description="HTH cro/C1-type" evidence="2">
    <location>
        <begin position="7"/>
        <end position="61"/>
    </location>
</feature>
<evidence type="ECO:0000256" key="1">
    <source>
        <dbReference type="ARBA" id="ARBA00023125"/>
    </source>
</evidence>
<accession>A0A7X6DAW9</accession>
<dbReference type="GO" id="GO:0003677">
    <property type="term" value="F:DNA binding"/>
    <property type="evidence" value="ECO:0007669"/>
    <property type="project" value="UniProtKB-KW"/>
</dbReference>
<dbReference type="AlphaFoldDB" id="A0A7X6DAW9"/>
<dbReference type="PANTHER" id="PTHR46558">
    <property type="entry name" value="TRACRIPTIONAL REGULATORY PROTEIN-RELATED-RELATED"/>
    <property type="match status" value="1"/>
</dbReference>
<dbReference type="EMBL" id="JAAVMB010000016">
    <property type="protein sequence ID" value="NKC68863.1"/>
    <property type="molecule type" value="Genomic_DNA"/>
</dbReference>
<evidence type="ECO:0000313" key="4">
    <source>
        <dbReference type="Proteomes" id="UP000521358"/>
    </source>
</evidence>
<reference evidence="3 4" key="1">
    <citation type="submission" date="2020-03" db="EMBL/GenBank/DDBJ databases">
        <title>Bacterial samples isolated from urine from healthy bovine heifers (Gyr breed).</title>
        <authorList>
            <person name="Giannattasio-Ferraz S."/>
            <person name="Maskeri L."/>
            <person name="Penido A."/>
            <person name="Barbosa-Stancioli E.F."/>
            <person name="Putonti C."/>
        </authorList>
    </citation>
    <scope>NUCLEOTIDE SEQUENCE [LARGE SCALE GENOMIC DNA]</scope>
    <source>
        <strain evidence="3 4">UFMG-H7</strain>
    </source>
</reference>
<organism evidence="3 4">
    <name type="scientific">Vagococcus fluvialis</name>
    <dbReference type="NCBI Taxonomy" id="2738"/>
    <lineage>
        <taxon>Bacteria</taxon>
        <taxon>Bacillati</taxon>
        <taxon>Bacillota</taxon>
        <taxon>Bacilli</taxon>
        <taxon>Lactobacillales</taxon>
        <taxon>Enterococcaceae</taxon>
        <taxon>Vagococcus</taxon>
    </lineage>
</organism>
<dbReference type="PANTHER" id="PTHR46558:SF15">
    <property type="entry name" value="HELIX-TURN-HELIX DOMAIN PROTEIN"/>
    <property type="match status" value="1"/>
</dbReference>